<feature type="domain" description="Acyl-CoA thioesterase-like N-terminal HotDog" evidence="4">
    <location>
        <begin position="72"/>
        <end position="148"/>
    </location>
</feature>
<dbReference type="PANTHER" id="PTHR11066">
    <property type="entry name" value="ACYL-COA THIOESTERASE"/>
    <property type="match status" value="1"/>
</dbReference>
<evidence type="ECO:0000256" key="1">
    <source>
        <dbReference type="ARBA" id="ARBA00006538"/>
    </source>
</evidence>
<dbReference type="Pfam" id="PF13622">
    <property type="entry name" value="4HBT_3"/>
    <property type="match status" value="1"/>
</dbReference>
<dbReference type="SUPFAM" id="SSF54637">
    <property type="entry name" value="Thioesterase/thiol ester dehydrase-isomerase"/>
    <property type="match status" value="2"/>
</dbReference>
<dbReference type="CDD" id="cd03445">
    <property type="entry name" value="Thioesterase_II_repeat2"/>
    <property type="match status" value="1"/>
</dbReference>
<dbReference type="InterPro" id="IPR049449">
    <property type="entry name" value="TesB_ACOT8-like_N"/>
</dbReference>
<dbReference type="InterPro" id="IPR003703">
    <property type="entry name" value="Acyl_CoA_thio"/>
</dbReference>
<dbReference type="InterPro" id="IPR042171">
    <property type="entry name" value="Acyl-CoA_hotdog"/>
</dbReference>
<dbReference type="InterPro" id="IPR029069">
    <property type="entry name" value="HotDog_dom_sf"/>
</dbReference>
<keyword evidence="2" id="KW-0378">Hydrolase</keyword>
<dbReference type="Gene3D" id="2.40.160.210">
    <property type="entry name" value="Acyl-CoA thioesterase, double hotdog domain"/>
    <property type="match status" value="1"/>
</dbReference>
<proteinExistence type="inferred from homology"/>
<name>A0A0K0FXM2_STRVS</name>
<dbReference type="GO" id="GO:0006637">
    <property type="term" value="P:acyl-CoA metabolic process"/>
    <property type="evidence" value="ECO:0007669"/>
    <property type="project" value="InterPro"/>
</dbReference>
<comment type="similarity">
    <text evidence="1">Belongs to the C/M/P thioester hydrolase family.</text>
</comment>
<dbReference type="STRING" id="75913.A0A0K0FXM2"/>
<evidence type="ECO:0000259" key="3">
    <source>
        <dbReference type="Pfam" id="PF02551"/>
    </source>
</evidence>
<sequence>MNLGFLPSGKYLIYSFSSVRSSSFLMNGSRFLSFNKINESSTDPINDYFGLDKVGENVYKTRKIRTRITSNIAYGGQIFTNAISAAEETVVDEMSPHSCHSYFIKMANDLSPLHFHVEKIRDGKSFCTRFVKAIQNNDIVATAQVSFHRKENTPFIHQETMPVVPEPELLSNTHDYGESVIAMVESGKRVIESGYLNKMLHVLVSDRRHLFETRPVDPEQHFCLKKYSPPVKHFIWVKSLFPLGDNPKLHRAMLNYISDSSLASAGYLGHLSNGFYPSMVVSLDHNIYIHQDKFNAEEWILYETYSTTANNSRVMAHGKFWTRSGILLASTVQECLVREDLKPKK</sequence>
<evidence type="ECO:0000313" key="5">
    <source>
        <dbReference type="Proteomes" id="UP000035680"/>
    </source>
</evidence>
<evidence type="ECO:0000259" key="4">
    <source>
        <dbReference type="Pfam" id="PF13622"/>
    </source>
</evidence>
<dbReference type="GO" id="GO:0005782">
    <property type="term" value="C:peroxisomal matrix"/>
    <property type="evidence" value="ECO:0007669"/>
    <property type="project" value="TreeGrafter"/>
</dbReference>
<organism evidence="5 6">
    <name type="scientific">Strongyloides venezuelensis</name>
    <name type="common">Threadworm</name>
    <dbReference type="NCBI Taxonomy" id="75913"/>
    <lineage>
        <taxon>Eukaryota</taxon>
        <taxon>Metazoa</taxon>
        <taxon>Ecdysozoa</taxon>
        <taxon>Nematoda</taxon>
        <taxon>Chromadorea</taxon>
        <taxon>Rhabditida</taxon>
        <taxon>Tylenchina</taxon>
        <taxon>Panagrolaimomorpha</taxon>
        <taxon>Strongyloidoidea</taxon>
        <taxon>Strongyloididae</taxon>
        <taxon>Strongyloides</taxon>
    </lineage>
</organism>
<dbReference type="AlphaFoldDB" id="A0A0K0FXM2"/>
<evidence type="ECO:0000256" key="2">
    <source>
        <dbReference type="ARBA" id="ARBA00022801"/>
    </source>
</evidence>
<dbReference type="Pfam" id="PF02551">
    <property type="entry name" value="Acyl_CoA_thio"/>
    <property type="match status" value="1"/>
</dbReference>
<evidence type="ECO:0000313" key="6">
    <source>
        <dbReference type="WBParaSite" id="SVE_1719800.1"/>
    </source>
</evidence>
<feature type="domain" description="Acyl-CoA thioesterase 2 C-terminal" evidence="3">
    <location>
        <begin position="235"/>
        <end position="334"/>
    </location>
</feature>
<reference evidence="5" key="1">
    <citation type="submission" date="2014-07" db="EMBL/GenBank/DDBJ databases">
        <authorList>
            <person name="Martin A.A"/>
            <person name="De Silva N."/>
        </authorList>
    </citation>
    <scope>NUCLEOTIDE SEQUENCE</scope>
</reference>
<protein>
    <submittedName>
        <fullName evidence="6">Acyl-coenzyme A thioesterase 8 (inferred by orthology to a human protein)</fullName>
    </submittedName>
</protein>
<reference evidence="6" key="2">
    <citation type="submission" date="2015-08" db="UniProtKB">
        <authorList>
            <consortium name="WormBaseParasite"/>
        </authorList>
    </citation>
    <scope>IDENTIFICATION</scope>
</reference>
<dbReference type="GO" id="GO:0047617">
    <property type="term" value="F:fatty acyl-CoA hydrolase activity"/>
    <property type="evidence" value="ECO:0007669"/>
    <property type="project" value="InterPro"/>
</dbReference>
<keyword evidence="5" id="KW-1185">Reference proteome</keyword>
<dbReference type="CDD" id="cd03444">
    <property type="entry name" value="Thioesterase_II_repeat1"/>
    <property type="match status" value="1"/>
</dbReference>
<accession>A0A0K0FXM2</accession>
<dbReference type="Proteomes" id="UP000035680">
    <property type="component" value="Unassembled WGS sequence"/>
</dbReference>
<dbReference type="PANTHER" id="PTHR11066:SF34">
    <property type="entry name" value="ACYL-COENZYME A THIOESTERASE 8"/>
    <property type="match status" value="1"/>
</dbReference>
<dbReference type="GO" id="GO:0009062">
    <property type="term" value="P:fatty acid catabolic process"/>
    <property type="evidence" value="ECO:0007669"/>
    <property type="project" value="TreeGrafter"/>
</dbReference>
<dbReference type="WBParaSite" id="SVE_1719800.1">
    <property type="protein sequence ID" value="SVE_1719800.1"/>
    <property type="gene ID" value="SVE_1719800"/>
</dbReference>
<dbReference type="InterPro" id="IPR025652">
    <property type="entry name" value="TesB_C"/>
</dbReference>